<sequence length="937" mass="106784">MIRIVTNKNCKAVARDDHKLYMHLKTCTNGRSCSYPRCCSARAAVINHLTNCKNLECRVCILARIRQNKRKESTPDLSFDVNPLEKRLKIHHVSKSDFKTSPAKGSFCADNTLITMSNDGSSMLMTAEKEIKYESVTLPAENMGAAKPKMQEAKGVSFIELFTPDQVRDHISSLRQSVGQCKPKTGKPKAMEQSMSEYPCQLCGVAKLSFEPIPVYCTPCGARIKRNVNYYTAEAVDSRKHICHCCYNQTPGDRIVVDGTPCPKEKLEIQKNDKITEEGWVQCDMCQAWQHQICALFNSRRNEGGQAKFICPCCYIAQVERGERTPLQQSAVLGAKDLPRTSLSDHLEQRLFKKLKQERVNRARVQGKTYDEVPGAECLVVRVVASMNKKLQVKKRFFETLKEVNYPNEFAYKSKVVLLFQKIQGVEVCLFAMMVQEFGANCQHPNHRRVYLSYMDSVKYFQPEIRAVTGEDLRTFVFHEILIGYLEHCKKRGFTSCYIWSCPPMKGDDYIFYCHPEMQKTPKSDRLRDWYKTMLEKAAKENIVVELTNLYDHFFESGGSSGECKVNMTAARLPYFDGDYLPGAAEDFLDQLQQEEDGGILLNEKTTNKLIAKRALKECGQADLPGNASKDVLLMHKLREAISPKKDDFIMVHLQHSCSYCSTLMTSGNFWGCCACECKNFWLCDKCYEAEQKLEKSDRHPVNQKDIHILYPVEVSGVPEDTLDSDEILESKFFDTRLTFLGLCEGNHYQYDTLRRAKHSSLMLLYHLHNPNVPAFVPVCHFCCLNIETGQGWHCETCPDYNVCTACYQKDGGSNHCHKLTQDPLIVDVDAQNKEAKQQNFTHLREVLDLLVHASQCKNCSDPRCGKMKSLIQHAAQSKTRNTGDCDQCKKIWYLFKHHAVSCKLSQCHVPHCRGLKEHAAKTERMRQQAAEVSGLC</sequence>
<dbReference type="GO" id="GO:0000123">
    <property type="term" value="C:histone acetyltransferase complex"/>
    <property type="evidence" value="ECO:0007669"/>
    <property type="project" value="TreeGrafter"/>
</dbReference>
<evidence type="ECO:0000313" key="19">
    <source>
        <dbReference type="EMBL" id="KAK1390121.1"/>
    </source>
</evidence>
<evidence type="ECO:0000313" key="20">
    <source>
        <dbReference type="Proteomes" id="UP001237642"/>
    </source>
</evidence>
<dbReference type="InterPro" id="IPR011011">
    <property type="entry name" value="Znf_FYVE_PHD"/>
</dbReference>
<proteinExistence type="predicted"/>
<keyword evidence="10" id="KW-0010">Activator</keyword>
<dbReference type="InterPro" id="IPR043145">
    <property type="entry name" value="Znf_ZZ_sf"/>
</dbReference>
<keyword evidence="4" id="KW-0808">Transferase</keyword>
<name>A0AAD8MZ12_9APIA</name>
<gene>
    <name evidence="19" type="ORF">POM88_018299</name>
</gene>
<keyword evidence="6 15" id="KW-0863">Zinc-finger</keyword>
<dbReference type="GO" id="GO:0045944">
    <property type="term" value="P:positive regulation of transcription by RNA polymerase II"/>
    <property type="evidence" value="ECO:0007669"/>
    <property type="project" value="TreeGrafter"/>
</dbReference>
<feature type="domain" description="CBP/p300-type HAT" evidence="18">
    <location>
        <begin position="332"/>
        <end position="773"/>
    </location>
</feature>
<comment type="function">
    <text evidence="1">Acetyltransferase enzyme. Acetylates histones, giving a specific tag for transcriptional activation.</text>
</comment>
<accession>A0AAD8MZ12</accession>
<evidence type="ECO:0000259" key="18">
    <source>
        <dbReference type="PROSITE" id="PS51727"/>
    </source>
</evidence>
<dbReference type="PROSITE" id="PS51727">
    <property type="entry name" value="CBP_P300_HAT"/>
    <property type="match status" value="1"/>
</dbReference>
<dbReference type="InterPro" id="IPR000433">
    <property type="entry name" value="Znf_ZZ"/>
</dbReference>
<dbReference type="GO" id="GO:0008270">
    <property type="term" value="F:zinc ion binding"/>
    <property type="evidence" value="ECO:0007669"/>
    <property type="project" value="UniProtKB-KW"/>
</dbReference>
<dbReference type="EMBL" id="JAUIZM010000004">
    <property type="protein sequence ID" value="KAK1390121.1"/>
    <property type="molecule type" value="Genomic_DNA"/>
</dbReference>
<evidence type="ECO:0000256" key="14">
    <source>
        <dbReference type="ARBA" id="ARBA00048017"/>
    </source>
</evidence>
<keyword evidence="9" id="KW-0805">Transcription regulation</keyword>
<evidence type="ECO:0000256" key="7">
    <source>
        <dbReference type="ARBA" id="ARBA00022833"/>
    </source>
</evidence>
<dbReference type="Gene3D" id="3.30.60.90">
    <property type="match status" value="1"/>
</dbReference>
<dbReference type="Gene3D" id="3.30.40.10">
    <property type="entry name" value="Zinc/RING finger domain, C3HC4 (zinc finger)"/>
    <property type="match status" value="1"/>
</dbReference>
<dbReference type="PROSITE" id="PS01357">
    <property type="entry name" value="ZF_ZZ_1"/>
    <property type="match status" value="1"/>
</dbReference>
<evidence type="ECO:0000256" key="8">
    <source>
        <dbReference type="ARBA" id="ARBA00022853"/>
    </source>
</evidence>
<organism evidence="19 20">
    <name type="scientific">Heracleum sosnowskyi</name>
    <dbReference type="NCBI Taxonomy" id="360622"/>
    <lineage>
        <taxon>Eukaryota</taxon>
        <taxon>Viridiplantae</taxon>
        <taxon>Streptophyta</taxon>
        <taxon>Embryophyta</taxon>
        <taxon>Tracheophyta</taxon>
        <taxon>Spermatophyta</taxon>
        <taxon>Magnoliopsida</taxon>
        <taxon>eudicotyledons</taxon>
        <taxon>Gunneridae</taxon>
        <taxon>Pentapetalae</taxon>
        <taxon>asterids</taxon>
        <taxon>campanulids</taxon>
        <taxon>Apiales</taxon>
        <taxon>Apiaceae</taxon>
        <taxon>Apioideae</taxon>
        <taxon>apioid superclade</taxon>
        <taxon>Tordylieae</taxon>
        <taxon>Tordyliinae</taxon>
        <taxon>Heracleum</taxon>
    </lineage>
</organism>
<dbReference type="GO" id="GO:0005667">
    <property type="term" value="C:transcription regulator complex"/>
    <property type="evidence" value="ECO:0007669"/>
    <property type="project" value="TreeGrafter"/>
</dbReference>
<dbReference type="Pfam" id="PF02135">
    <property type="entry name" value="zf-TAZ"/>
    <property type="match status" value="1"/>
</dbReference>
<evidence type="ECO:0000256" key="15">
    <source>
        <dbReference type="PROSITE-ProRule" id="PRU00228"/>
    </source>
</evidence>
<dbReference type="InterPro" id="IPR013083">
    <property type="entry name" value="Znf_RING/FYVE/PHD"/>
</dbReference>
<dbReference type="InterPro" id="IPR013178">
    <property type="entry name" value="Histone_AcTrfase_Rtt109/CBP"/>
</dbReference>
<evidence type="ECO:0000256" key="9">
    <source>
        <dbReference type="ARBA" id="ARBA00023015"/>
    </source>
</evidence>
<dbReference type="InterPro" id="IPR000197">
    <property type="entry name" value="Znf_TAZ"/>
</dbReference>
<dbReference type="PANTHER" id="PTHR13808:SF1">
    <property type="entry name" value="HISTONE ACETYLTRANSFERASE"/>
    <property type="match status" value="1"/>
</dbReference>
<evidence type="ECO:0000256" key="6">
    <source>
        <dbReference type="ARBA" id="ARBA00022771"/>
    </source>
</evidence>
<feature type="domain" description="ZZ-type" evidence="17">
    <location>
        <begin position="775"/>
        <end position="832"/>
    </location>
</feature>
<dbReference type="GO" id="GO:0003713">
    <property type="term" value="F:transcription coactivator activity"/>
    <property type="evidence" value="ECO:0007669"/>
    <property type="project" value="TreeGrafter"/>
</dbReference>
<dbReference type="SUPFAM" id="SSF57933">
    <property type="entry name" value="TAZ domain"/>
    <property type="match status" value="2"/>
</dbReference>
<dbReference type="FunFam" id="3.30.60.90:FF:000022">
    <property type="entry name" value="Histone acetyltransferase of the CBP family 12"/>
    <property type="match status" value="1"/>
</dbReference>
<reference evidence="19" key="2">
    <citation type="submission" date="2023-05" db="EMBL/GenBank/DDBJ databases">
        <authorList>
            <person name="Schelkunov M.I."/>
        </authorList>
    </citation>
    <scope>NUCLEOTIDE SEQUENCE</scope>
    <source>
        <strain evidence="19">Hsosn_3</strain>
        <tissue evidence="19">Leaf</tissue>
    </source>
</reference>
<comment type="caution">
    <text evidence="19">The sequence shown here is derived from an EMBL/GenBank/DDBJ whole genome shotgun (WGS) entry which is preliminary data.</text>
</comment>
<protein>
    <recommendedName>
        <fullName evidence="3">histone acetyltransferase</fullName>
        <ecNumber evidence="3">2.3.1.48</ecNumber>
    </recommendedName>
</protein>
<evidence type="ECO:0000256" key="13">
    <source>
        <dbReference type="ARBA" id="ARBA00023315"/>
    </source>
</evidence>
<dbReference type="SUPFAM" id="SSF57850">
    <property type="entry name" value="RING/U-box"/>
    <property type="match status" value="2"/>
</dbReference>
<feature type="domain" description="ZZ-type" evidence="17">
    <location>
        <begin position="653"/>
        <end position="718"/>
    </location>
</feature>
<evidence type="ECO:0000256" key="4">
    <source>
        <dbReference type="ARBA" id="ARBA00022679"/>
    </source>
</evidence>
<reference evidence="19" key="1">
    <citation type="submission" date="2023-02" db="EMBL/GenBank/DDBJ databases">
        <title>Genome of toxic invasive species Heracleum sosnowskyi carries increased number of genes despite the absence of recent whole-genome duplications.</title>
        <authorList>
            <person name="Schelkunov M."/>
            <person name="Shtratnikova V."/>
            <person name="Makarenko M."/>
            <person name="Klepikova A."/>
            <person name="Omelchenko D."/>
            <person name="Novikova G."/>
            <person name="Obukhova E."/>
            <person name="Bogdanov V."/>
            <person name="Penin A."/>
            <person name="Logacheva M."/>
        </authorList>
    </citation>
    <scope>NUCLEOTIDE SEQUENCE</scope>
    <source>
        <strain evidence="19">Hsosn_3</strain>
        <tissue evidence="19">Leaf</tissue>
    </source>
</reference>
<keyword evidence="11" id="KW-0804">Transcription</keyword>
<dbReference type="GO" id="GO:0004402">
    <property type="term" value="F:histone acetyltransferase activity"/>
    <property type="evidence" value="ECO:0007669"/>
    <property type="project" value="InterPro"/>
</dbReference>
<dbReference type="Gene3D" id="1.20.1020.10">
    <property type="entry name" value="TAZ domain"/>
    <property type="match status" value="2"/>
</dbReference>
<dbReference type="Pfam" id="PF08214">
    <property type="entry name" value="HAT_KAT11"/>
    <property type="match status" value="1"/>
</dbReference>
<comment type="catalytic activity">
    <reaction evidence="14">
        <text>L-lysyl-[protein] + acetyl-CoA = N(6)-acetyl-L-lysyl-[protein] + CoA + H(+)</text>
        <dbReference type="Rhea" id="RHEA:45948"/>
        <dbReference type="Rhea" id="RHEA-COMP:9752"/>
        <dbReference type="Rhea" id="RHEA-COMP:10731"/>
        <dbReference type="ChEBI" id="CHEBI:15378"/>
        <dbReference type="ChEBI" id="CHEBI:29969"/>
        <dbReference type="ChEBI" id="CHEBI:57287"/>
        <dbReference type="ChEBI" id="CHEBI:57288"/>
        <dbReference type="ChEBI" id="CHEBI:61930"/>
        <dbReference type="EC" id="2.3.1.48"/>
    </reaction>
</comment>
<keyword evidence="12" id="KW-0539">Nucleus</keyword>
<dbReference type="SMART" id="SM01250">
    <property type="entry name" value="KAT11"/>
    <property type="match status" value="1"/>
</dbReference>
<comment type="subcellular location">
    <subcellularLocation>
        <location evidence="2">Nucleus</location>
    </subcellularLocation>
</comment>
<dbReference type="SUPFAM" id="SSF57903">
    <property type="entry name" value="FYVE/PHD zinc finger"/>
    <property type="match status" value="1"/>
</dbReference>
<evidence type="ECO:0000256" key="3">
    <source>
        <dbReference type="ARBA" id="ARBA00013184"/>
    </source>
</evidence>
<keyword evidence="5" id="KW-0479">Metal-binding</keyword>
<dbReference type="InterPro" id="IPR035898">
    <property type="entry name" value="TAZ_dom_sf"/>
</dbReference>
<evidence type="ECO:0000256" key="11">
    <source>
        <dbReference type="ARBA" id="ARBA00023163"/>
    </source>
</evidence>
<dbReference type="AlphaFoldDB" id="A0AAD8MZ12"/>
<dbReference type="PROSITE" id="PS50135">
    <property type="entry name" value="ZF_ZZ_2"/>
    <property type="match status" value="2"/>
</dbReference>
<dbReference type="PANTHER" id="PTHR13808">
    <property type="entry name" value="CBP/P300-RELATED"/>
    <property type="match status" value="1"/>
</dbReference>
<dbReference type="InterPro" id="IPR031162">
    <property type="entry name" value="CBP_P300_HAT"/>
</dbReference>
<dbReference type="PROSITE" id="PS50134">
    <property type="entry name" value="ZF_TAZ"/>
    <property type="match status" value="1"/>
</dbReference>
<keyword evidence="8" id="KW-0156">Chromatin regulator</keyword>
<keyword evidence="13" id="KW-0012">Acyltransferase</keyword>
<dbReference type="GO" id="GO:0005634">
    <property type="term" value="C:nucleus"/>
    <property type="evidence" value="ECO:0007669"/>
    <property type="project" value="UniProtKB-SubCell"/>
</dbReference>
<evidence type="ECO:0000256" key="2">
    <source>
        <dbReference type="ARBA" id="ARBA00004123"/>
    </source>
</evidence>
<feature type="domain" description="TAZ-type" evidence="16">
    <location>
        <begin position="830"/>
        <end position="916"/>
    </location>
</feature>
<evidence type="ECO:0000256" key="5">
    <source>
        <dbReference type="ARBA" id="ARBA00022723"/>
    </source>
</evidence>
<evidence type="ECO:0000256" key="12">
    <source>
        <dbReference type="ARBA" id="ARBA00023242"/>
    </source>
</evidence>
<dbReference type="Proteomes" id="UP001237642">
    <property type="component" value="Unassembled WGS sequence"/>
</dbReference>
<evidence type="ECO:0000256" key="10">
    <source>
        <dbReference type="ARBA" id="ARBA00023159"/>
    </source>
</evidence>
<dbReference type="GO" id="GO:0031490">
    <property type="term" value="F:chromatin DNA binding"/>
    <property type="evidence" value="ECO:0007669"/>
    <property type="project" value="TreeGrafter"/>
</dbReference>
<dbReference type="EC" id="2.3.1.48" evidence="3"/>
<dbReference type="SMART" id="SM00551">
    <property type="entry name" value="ZnF_TAZ"/>
    <property type="match status" value="1"/>
</dbReference>
<evidence type="ECO:0000259" key="17">
    <source>
        <dbReference type="PROSITE" id="PS50135"/>
    </source>
</evidence>
<keyword evidence="20" id="KW-1185">Reference proteome</keyword>
<dbReference type="CDD" id="cd15614">
    <property type="entry name" value="PHD_HAC_like"/>
    <property type="match status" value="1"/>
</dbReference>
<keyword evidence="7" id="KW-0862">Zinc</keyword>
<evidence type="ECO:0000259" key="16">
    <source>
        <dbReference type="PROSITE" id="PS50134"/>
    </source>
</evidence>
<evidence type="ECO:0000256" key="1">
    <source>
        <dbReference type="ARBA" id="ARBA00002581"/>
    </source>
</evidence>